<evidence type="ECO:0000256" key="2">
    <source>
        <dbReference type="SAM" id="Phobius"/>
    </source>
</evidence>
<feature type="compositionally biased region" description="Pro residues" evidence="1">
    <location>
        <begin position="7"/>
        <end position="40"/>
    </location>
</feature>
<keyword evidence="2" id="KW-0812">Transmembrane</keyword>
<keyword evidence="2" id="KW-0472">Membrane</keyword>
<feature type="transmembrane region" description="Helical" evidence="2">
    <location>
        <begin position="50"/>
        <end position="71"/>
    </location>
</feature>
<evidence type="ECO:0000313" key="4">
    <source>
        <dbReference type="Proteomes" id="UP000837857"/>
    </source>
</evidence>
<reference evidence="3" key="1">
    <citation type="submission" date="2022-03" db="EMBL/GenBank/DDBJ databases">
        <authorList>
            <person name="Martin H S."/>
        </authorList>
    </citation>
    <scope>NUCLEOTIDE SEQUENCE</scope>
</reference>
<evidence type="ECO:0000256" key="1">
    <source>
        <dbReference type="SAM" id="MobiDB-lite"/>
    </source>
</evidence>
<evidence type="ECO:0000313" key="3">
    <source>
        <dbReference type="EMBL" id="CAH2037801.1"/>
    </source>
</evidence>
<dbReference type="EMBL" id="OW152822">
    <property type="protein sequence ID" value="CAH2037801.1"/>
    <property type="molecule type" value="Genomic_DNA"/>
</dbReference>
<name>A0ABN8HT55_9NEOP</name>
<feature type="region of interest" description="Disordered" evidence="1">
    <location>
        <begin position="94"/>
        <end position="119"/>
    </location>
</feature>
<keyword evidence="4" id="KW-1185">Reference proteome</keyword>
<gene>
    <name evidence="3" type="ORF">IPOD504_LOCUS1322</name>
</gene>
<feature type="non-terminal residue" evidence="3">
    <location>
        <position position="1"/>
    </location>
</feature>
<accession>A0ABN8HT55</accession>
<dbReference type="Proteomes" id="UP000837857">
    <property type="component" value="Chromosome 10"/>
</dbReference>
<proteinExistence type="predicted"/>
<feature type="region of interest" description="Disordered" evidence="1">
    <location>
        <begin position="1"/>
        <end position="43"/>
    </location>
</feature>
<organism evidence="3 4">
    <name type="scientific">Iphiclides podalirius</name>
    <name type="common">scarce swallowtail</name>
    <dbReference type="NCBI Taxonomy" id="110791"/>
    <lineage>
        <taxon>Eukaryota</taxon>
        <taxon>Metazoa</taxon>
        <taxon>Ecdysozoa</taxon>
        <taxon>Arthropoda</taxon>
        <taxon>Hexapoda</taxon>
        <taxon>Insecta</taxon>
        <taxon>Pterygota</taxon>
        <taxon>Neoptera</taxon>
        <taxon>Endopterygota</taxon>
        <taxon>Lepidoptera</taxon>
        <taxon>Glossata</taxon>
        <taxon>Ditrysia</taxon>
        <taxon>Papilionoidea</taxon>
        <taxon>Papilionidae</taxon>
        <taxon>Papilioninae</taxon>
        <taxon>Iphiclides</taxon>
    </lineage>
</organism>
<sequence>MADEPAPDPAPEPEPQPAPQGAPEGGPPPADAPPDAPPAALPQAKHVPDYFPIIVTTCCFGALFIILPLLVRKGPHRGPLMGIALKTNLHHASRNRQHLASAVAPGRINAKQSKPDTAQ</sequence>
<keyword evidence="2" id="KW-1133">Transmembrane helix</keyword>
<feature type="compositionally biased region" description="Polar residues" evidence="1">
    <location>
        <begin position="110"/>
        <end position="119"/>
    </location>
</feature>
<protein>
    <submittedName>
        <fullName evidence="3">Uncharacterized protein</fullName>
    </submittedName>
</protein>